<reference evidence="1 2" key="1">
    <citation type="submission" date="2015-07" db="EMBL/GenBank/DDBJ databases">
        <title>Lactobacillus korensis/26-25/ whole genome sequencing.</title>
        <authorList>
            <person name="Kim M.K."/>
            <person name="Im W.-T."/>
            <person name="Srinivasan S."/>
            <person name="Lee J.-J."/>
        </authorList>
    </citation>
    <scope>NUCLEOTIDE SEQUENCE [LARGE SCALE GENOMIC DNA]</scope>
    <source>
        <strain evidence="1 2">26-25</strain>
    </source>
</reference>
<name>A0AAC8UXX0_9LACO</name>
<gene>
    <name evidence="1" type="ORF">ABN16_13285</name>
</gene>
<dbReference type="Proteomes" id="UP000036000">
    <property type="component" value="Chromosome"/>
</dbReference>
<evidence type="ECO:0000313" key="2">
    <source>
        <dbReference type="Proteomes" id="UP000036000"/>
    </source>
</evidence>
<dbReference type="EMBL" id="CP012033">
    <property type="protein sequence ID" value="AKP65889.1"/>
    <property type="molecule type" value="Genomic_DNA"/>
</dbReference>
<dbReference type="KEGG" id="lko:ABN16_13285"/>
<dbReference type="RefSeq" id="WP_048736173.1">
    <property type="nucleotide sequence ID" value="NZ_CP012033.1"/>
</dbReference>
<dbReference type="AlphaFoldDB" id="A0AAC8UXX0"/>
<accession>A0AAC8UXX0</accession>
<proteinExistence type="predicted"/>
<protein>
    <submittedName>
        <fullName evidence="1">Uncharacterized protein</fullName>
    </submittedName>
</protein>
<organism evidence="1 2">
    <name type="scientific">Levilactobacillus koreensis</name>
    <dbReference type="NCBI Taxonomy" id="637971"/>
    <lineage>
        <taxon>Bacteria</taxon>
        <taxon>Bacillati</taxon>
        <taxon>Bacillota</taxon>
        <taxon>Bacilli</taxon>
        <taxon>Lactobacillales</taxon>
        <taxon>Lactobacillaceae</taxon>
        <taxon>Levilactobacillus</taxon>
    </lineage>
</organism>
<evidence type="ECO:0000313" key="1">
    <source>
        <dbReference type="EMBL" id="AKP65889.1"/>
    </source>
</evidence>
<sequence>MTTAFIIVQSEPEAAKDVAGRVNGVSWRFIGQFTAGVTLKTHDFSVASNRARRLVLFQSKAAPTADGITGRNAQFTQI</sequence>
<keyword evidence="2" id="KW-1185">Reference proteome</keyword>